<dbReference type="GO" id="GO:0009073">
    <property type="term" value="P:aromatic amino acid family biosynthetic process"/>
    <property type="evidence" value="ECO:0007669"/>
    <property type="project" value="UniProtKB-KW"/>
</dbReference>
<dbReference type="GO" id="GO:0005829">
    <property type="term" value="C:cytosol"/>
    <property type="evidence" value="ECO:0007669"/>
    <property type="project" value="TreeGrafter"/>
</dbReference>
<dbReference type="Gene3D" id="3.40.50.10860">
    <property type="entry name" value="Leucine Dehydrogenase, chain A, domain 1"/>
    <property type="match status" value="1"/>
</dbReference>
<dbReference type="PANTHER" id="PTHR21089:SF1">
    <property type="entry name" value="BIFUNCTIONAL 3-DEHYDROQUINATE DEHYDRATASE_SHIKIMATE DEHYDROGENASE, CHLOROPLASTIC"/>
    <property type="match status" value="1"/>
</dbReference>
<dbReference type="InterPro" id="IPR036291">
    <property type="entry name" value="NAD(P)-bd_dom_sf"/>
</dbReference>
<dbReference type="SUPFAM" id="SSF53223">
    <property type="entry name" value="Aminoacid dehydrogenase-like, N-terminal domain"/>
    <property type="match status" value="1"/>
</dbReference>
<accession>A0A4Q7LUN6</accession>
<dbReference type="InterPro" id="IPR046346">
    <property type="entry name" value="Aminoacid_DH-like_N_sf"/>
</dbReference>
<evidence type="ECO:0000313" key="5">
    <source>
        <dbReference type="EMBL" id="RZS57937.1"/>
    </source>
</evidence>
<keyword evidence="3" id="KW-0028">Amino-acid biosynthesis</keyword>
<evidence type="ECO:0000259" key="4">
    <source>
        <dbReference type="Pfam" id="PF08501"/>
    </source>
</evidence>
<dbReference type="SUPFAM" id="SSF51735">
    <property type="entry name" value="NAD(P)-binding Rossmann-fold domains"/>
    <property type="match status" value="1"/>
</dbReference>
<dbReference type="Proteomes" id="UP000293433">
    <property type="component" value="Unassembled WGS sequence"/>
</dbReference>
<dbReference type="GO" id="GO:0009423">
    <property type="term" value="P:chorismate biosynthetic process"/>
    <property type="evidence" value="ECO:0007669"/>
    <property type="project" value="TreeGrafter"/>
</dbReference>
<proteinExistence type="predicted"/>
<keyword evidence="6" id="KW-1185">Reference proteome</keyword>
<evidence type="ECO:0000256" key="1">
    <source>
        <dbReference type="ARBA" id="ARBA00004871"/>
    </source>
</evidence>
<evidence type="ECO:0000256" key="2">
    <source>
        <dbReference type="ARBA" id="ARBA00023002"/>
    </source>
</evidence>
<feature type="domain" description="Shikimate dehydrogenase substrate binding N-terminal" evidence="4">
    <location>
        <begin position="27"/>
        <end position="109"/>
    </location>
</feature>
<dbReference type="GO" id="GO:0050661">
    <property type="term" value="F:NADP binding"/>
    <property type="evidence" value="ECO:0007669"/>
    <property type="project" value="TreeGrafter"/>
</dbReference>
<dbReference type="Pfam" id="PF08501">
    <property type="entry name" value="Shikimate_dh_N"/>
    <property type="match status" value="1"/>
</dbReference>
<comment type="pathway">
    <text evidence="1">Metabolic intermediate biosynthesis; chorismate biosynthesis; chorismate from D-erythrose 4-phosphate and phosphoenolpyruvate: step 4/7.</text>
</comment>
<name>A0A4Q7LUN6_9BURK</name>
<organism evidence="5 6">
    <name type="scientific">Sphaerotilus mobilis</name>
    <dbReference type="NCBI Taxonomy" id="47994"/>
    <lineage>
        <taxon>Bacteria</taxon>
        <taxon>Pseudomonadati</taxon>
        <taxon>Pseudomonadota</taxon>
        <taxon>Betaproteobacteria</taxon>
        <taxon>Burkholderiales</taxon>
        <taxon>Sphaerotilaceae</taxon>
        <taxon>Sphaerotilus</taxon>
    </lineage>
</organism>
<gene>
    <name evidence="5" type="ORF">EV685_0211</name>
</gene>
<keyword evidence="2" id="KW-0560">Oxidoreductase</keyword>
<evidence type="ECO:0000313" key="6">
    <source>
        <dbReference type="Proteomes" id="UP000293433"/>
    </source>
</evidence>
<dbReference type="InterPro" id="IPR013708">
    <property type="entry name" value="Shikimate_DH-bd_N"/>
</dbReference>
<dbReference type="InterPro" id="IPR022893">
    <property type="entry name" value="Shikimate_DH_fam"/>
</dbReference>
<protein>
    <submittedName>
        <fullName evidence="5">Shikimate dehydrogenase</fullName>
    </submittedName>
</protein>
<dbReference type="EMBL" id="SGWV01000007">
    <property type="protein sequence ID" value="RZS57937.1"/>
    <property type="molecule type" value="Genomic_DNA"/>
</dbReference>
<comment type="caution">
    <text evidence="5">The sequence shown here is derived from an EMBL/GenBank/DDBJ whole genome shotgun (WGS) entry which is preliminary data.</text>
</comment>
<dbReference type="GO" id="GO:0004764">
    <property type="term" value="F:shikimate 3-dehydrogenase (NADP+) activity"/>
    <property type="evidence" value="ECO:0007669"/>
    <property type="project" value="InterPro"/>
</dbReference>
<evidence type="ECO:0000256" key="3">
    <source>
        <dbReference type="ARBA" id="ARBA00023141"/>
    </source>
</evidence>
<reference evidence="5 6" key="1">
    <citation type="submission" date="2019-02" db="EMBL/GenBank/DDBJ databases">
        <title>Genomic Encyclopedia of Type Strains, Phase IV (KMG-IV): sequencing the most valuable type-strain genomes for metagenomic binning, comparative biology and taxonomic classification.</title>
        <authorList>
            <person name="Goeker M."/>
        </authorList>
    </citation>
    <scope>NUCLEOTIDE SEQUENCE [LARGE SCALE GENOMIC DNA]</scope>
    <source>
        <strain evidence="5 6">DSM 10617</strain>
    </source>
</reference>
<sequence length="282" mass="29201">MSLSIDLPPNDDAFLAHYSGATRVILIVGDPIAQVKSPAGVTALMRARGADAVCVPAHVAPDDLADWCAAIRCQRNVDGIIVTVPHKFAVLPLCDALTPRARSIGAVNILRRHAPSGGWLGDMCDGDGHVAGMRAAGAVLQGRRALLVGAGGAGSAIAHALVDAGVATLDLHEADAARREALADKLRRYAAGRAEPLRVGIGGLDPTGYDLVTNATPMGMTRGDPLPVDVTRLAASTFVSDVVTQPAIPPLIEAARARGCATLTGIGMFEAVRDRIVDFYLA</sequence>
<dbReference type="GO" id="GO:0019632">
    <property type="term" value="P:shikimate metabolic process"/>
    <property type="evidence" value="ECO:0007669"/>
    <property type="project" value="TreeGrafter"/>
</dbReference>
<keyword evidence="3" id="KW-0057">Aromatic amino acid biosynthesis</keyword>
<dbReference type="AlphaFoldDB" id="A0A4Q7LUN6"/>
<dbReference type="Gene3D" id="3.40.50.720">
    <property type="entry name" value="NAD(P)-binding Rossmann-like Domain"/>
    <property type="match status" value="1"/>
</dbReference>
<dbReference type="PANTHER" id="PTHR21089">
    <property type="entry name" value="SHIKIMATE DEHYDROGENASE"/>
    <property type="match status" value="1"/>
</dbReference>